<dbReference type="InterPro" id="IPR020449">
    <property type="entry name" value="Tscrpt_reg_AraC-type_HTH"/>
</dbReference>
<evidence type="ECO:0000256" key="1">
    <source>
        <dbReference type="ARBA" id="ARBA00023015"/>
    </source>
</evidence>
<gene>
    <name evidence="5" type="ORF">RHIZ70_484</name>
</gene>
<sequence>MVRAKGEVDFRHFEPTLAARTLQVASAPETLGHLLFVESGKVSREHVAGNDAWQAPCLAFLPGSGPMKLVVEAGSNASLIGLARADIDESKSANGELLCSLLSAEPRGIPVERRHMARLAPLLAGLAREREEENGEARTATEAYVTLILIETCRLVLPDQGRTAEEPGSTNLLFRFRQLVERHFRSQRSIATYAGELGITTDRLHDICRRTTGRAPLQLVHERLTREAALNLERSTRSIQEIADTLGFRDATYFSHFFKRQTGLPPAAYRRRARVAGDEQRGTFTATYADWP</sequence>
<protein>
    <recommendedName>
        <fullName evidence="4">HTH araC/xylS-type domain-containing protein</fullName>
    </recommendedName>
</protein>
<dbReference type="EMBL" id="UEYP01000014">
    <property type="protein sequence ID" value="SSC64776.1"/>
    <property type="molecule type" value="Genomic_DNA"/>
</dbReference>
<keyword evidence="1" id="KW-0805">Transcription regulation</keyword>
<dbReference type="RefSeq" id="WP_115671947.1">
    <property type="nucleotide sequence ID" value="NZ_UEYP01000014.1"/>
</dbReference>
<keyword evidence="3" id="KW-0804">Transcription</keyword>
<dbReference type="PRINTS" id="PR00032">
    <property type="entry name" value="HTHARAC"/>
</dbReference>
<dbReference type="SMART" id="SM00342">
    <property type="entry name" value="HTH_ARAC"/>
    <property type="match status" value="1"/>
</dbReference>
<organism evidence="5 6">
    <name type="scientific">Ciceribacter selenitireducens ATCC BAA-1503</name>
    <dbReference type="NCBI Taxonomy" id="1336235"/>
    <lineage>
        <taxon>Bacteria</taxon>
        <taxon>Pseudomonadati</taxon>
        <taxon>Pseudomonadota</taxon>
        <taxon>Alphaproteobacteria</taxon>
        <taxon>Hyphomicrobiales</taxon>
        <taxon>Rhizobiaceae</taxon>
        <taxon>Ciceribacter</taxon>
    </lineage>
</organism>
<evidence type="ECO:0000259" key="4">
    <source>
        <dbReference type="PROSITE" id="PS01124"/>
    </source>
</evidence>
<proteinExistence type="predicted"/>
<dbReference type="InterPro" id="IPR009057">
    <property type="entry name" value="Homeodomain-like_sf"/>
</dbReference>
<dbReference type="Gene3D" id="1.10.10.60">
    <property type="entry name" value="Homeodomain-like"/>
    <property type="match status" value="1"/>
</dbReference>
<keyword evidence="6" id="KW-1185">Reference proteome</keyword>
<keyword evidence="2" id="KW-0238">DNA-binding</keyword>
<name>A0A376AAG2_9HYPH</name>
<dbReference type="SUPFAM" id="SSF46689">
    <property type="entry name" value="Homeodomain-like"/>
    <property type="match status" value="1"/>
</dbReference>
<dbReference type="GO" id="GO:0003700">
    <property type="term" value="F:DNA-binding transcription factor activity"/>
    <property type="evidence" value="ECO:0007669"/>
    <property type="project" value="InterPro"/>
</dbReference>
<dbReference type="Pfam" id="PF12833">
    <property type="entry name" value="HTH_18"/>
    <property type="match status" value="1"/>
</dbReference>
<feature type="domain" description="HTH araC/xylS-type" evidence="4">
    <location>
        <begin position="174"/>
        <end position="272"/>
    </location>
</feature>
<evidence type="ECO:0000256" key="3">
    <source>
        <dbReference type="ARBA" id="ARBA00023163"/>
    </source>
</evidence>
<evidence type="ECO:0000313" key="5">
    <source>
        <dbReference type="EMBL" id="SSC64776.1"/>
    </source>
</evidence>
<evidence type="ECO:0000313" key="6">
    <source>
        <dbReference type="Proteomes" id="UP000254764"/>
    </source>
</evidence>
<evidence type="ECO:0000256" key="2">
    <source>
        <dbReference type="ARBA" id="ARBA00023125"/>
    </source>
</evidence>
<dbReference type="PANTHER" id="PTHR43280:SF32">
    <property type="entry name" value="TRANSCRIPTIONAL REGULATORY PROTEIN"/>
    <property type="match status" value="1"/>
</dbReference>
<dbReference type="PANTHER" id="PTHR43280">
    <property type="entry name" value="ARAC-FAMILY TRANSCRIPTIONAL REGULATOR"/>
    <property type="match status" value="1"/>
</dbReference>
<dbReference type="Proteomes" id="UP000254764">
    <property type="component" value="Unassembled WGS sequence"/>
</dbReference>
<dbReference type="GO" id="GO:0043565">
    <property type="term" value="F:sequence-specific DNA binding"/>
    <property type="evidence" value="ECO:0007669"/>
    <property type="project" value="InterPro"/>
</dbReference>
<dbReference type="InterPro" id="IPR018060">
    <property type="entry name" value="HTH_AraC"/>
</dbReference>
<dbReference type="AlphaFoldDB" id="A0A376AAG2"/>
<reference evidence="6" key="1">
    <citation type="submission" date="2018-07" db="EMBL/GenBank/DDBJ databases">
        <authorList>
            <person name="Peiro R."/>
            <person name="Begona"/>
            <person name="Cbmso G."/>
            <person name="Lopez M."/>
            <person name="Gonzalez S."/>
        </authorList>
    </citation>
    <scope>NUCLEOTIDE SEQUENCE [LARGE SCALE GENOMIC DNA]</scope>
</reference>
<dbReference type="PROSITE" id="PS01124">
    <property type="entry name" value="HTH_ARAC_FAMILY_2"/>
    <property type="match status" value="1"/>
</dbReference>
<accession>A0A376AAG2</accession>
<dbReference type="OrthoDB" id="9814125at2"/>